<gene>
    <name evidence="1" type="ORF">SAMN05443248_5442</name>
</gene>
<proteinExistence type="predicted"/>
<sequence>MPLLTTGAGAYAAAGLPGPPVLTFLQWTAGTNSTNTSTFTSMNIGPASGFTTRRIIMAILVSGNTFTGGLTSVVINGTITATIHVLENTNEGVAIASADVPTGTTADVVVTAAGTFFATVVISAYTVDDALLVSTTPSTAQGTTASGASITTGSFTETAGGFVIATNSLAGAAGGSGTAISGFTTDALGGSGNKEYSGHLSPIVSTATGPVTSNWTTLQAGGLAVAAWR</sequence>
<evidence type="ECO:0000313" key="2">
    <source>
        <dbReference type="Proteomes" id="UP000189796"/>
    </source>
</evidence>
<organism evidence="1 2">
    <name type="scientific">Bradyrhizobium erythrophlei</name>
    <dbReference type="NCBI Taxonomy" id="1437360"/>
    <lineage>
        <taxon>Bacteria</taxon>
        <taxon>Pseudomonadati</taxon>
        <taxon>Pseudomonadota</taxon>
        <taxon>Alphaproteobacteria</taxon>
        <taxon>Hyphomicrobiales</taxon>
        <taxon>Nitrobacteraceae</taxon>
        <taxon>Bradyrhizobium</taxon>
    </lineage>
</organism>
<evidence type="ECO:0000313" key="1">
    <source>
        <dbReference type="EMBL" id="SHH62276.1"/>
    </source>
</evidence>
<name>A0A1M5UHH9_9BRAD</name>
<accession>A0A1M5UHH9</accession>
<reference evidence="1 2" key="1">
    <citation type="submission" date="2016-11" db="EMBL/GenBank/DDBJ databases">
        <authorList>
            <person name="Jaros S."/>
            <person name="Januszkiewicz K."/>
            <person name="Wedrychowicz H."/>
        </authorList>
    </citation>
    <scope>NUCLEOTIDE SEQUENCE [LARGE SCALE GENOMIC DNA]</scope>
    <source>
        <strain evidence="1 2">GAS138</strain>
    </source>
</reference>
<dbReference type="Proteomes" id="UP000189796">
    <property type="component" value="Chromosome I"/>
</dbReference>
<protein>
    <submittedName>
        <fullName evidence="1">Uncharacterized protein</fullName>
    </submittedName>
</protein>
<dbReference type="EMBL" id="LT670817">
    <property type="protein sequence ID" value="SHH62276.1"/>
    <property type="molecule type" value="Genomic_DNA"/>
</dbReference>
<dbReference type="AlphaFoldDB" id="A0A1M5UHH9"/>